<dbReference type="Gene3D" id="1.20.5.1940">
    <property type="match status" value="1"/>
</dbReference>
<evidence type="ECO:0000259" key="8">
    <source>
        <dbReference type="PROSITE" id="PS50179"/>
    </source>
</evidence>
<keyword evidence="10" id="KW-1185">Reference proteome</keyword>
<dbReference type="EMBL" id="AZBU02000004">
    <property type="protein sequence ID" value="TKR80900.1"/>
    <property type="molecule type" value="Genomic_DNA"/>
</dbReference>
<reference evidence="9 10" key="2">
    <citation type="journal article" date="2019" name="G3 (Bethesda)">
        <title>Hybrid Assembly of the Genome of the Entomopathogenic Nematode Steinernema carpocapsae Identifies the X-Chromosome.</title>
        <authorList>
            <person name="Serra L."/>
            <person name="Macchietto M."/>
            <person name="Macias-Munoz A."/>
            <person name="McGill C.J."/>
            <person name="Rodriguez I.M."/>
            <person name="Rodriguez B."/>
            <person name="Murad R."/>
            <person name="Mortazavi A."/>
        </authorList>
    </citation>
    <scope>NUCLEOTIDE SEQUENCE [LARGE SCALE GENOMIC DNA]</scope>
    <source>
        <strain evidence="9 10">ALL</strain>
    </source>
</reference>
<dbReference type="AlphaFoldDB" id="A0A4U5NE35"/>
<dbReference type="SUPFAM" id="SSF48464">
    <property type="entry name" value="ENTH/VHS domain"/>
    <property type="match status" value="1"/>
</dbReference>
<evidence type="ECO:0000313" key="10">
    <source>
        <dbReference type="Proteomes" id="UP000298663"/>
    </source>
</evidence>
<evidence type="ECO:0000256" key="5">
    <source>
        <dbReference type="PROSITE-ProRule" id="PRU00192"/>
    </source>
</evidence>
<dbReference type="Pfam" id="PF00018">
    <property type="entry name" value="SH3_1"/>
    <property type="match status" value="1"/>
</dbReference>
<dbReference type="PROSITE" id="PS50002">
    <property type="entry name" value="SH3"/>
    <property type="match status" value="1"/>
</dbReference>
<dbReference type="STRING" id="34508.A0A4U5NE35"/>
<dbReference type="InterPro" id="IPR050670">
    <property type="entry name" value="STAM"/>
</dbReference>
<dbReference type="Gene3D" id="2.30.30.40">
    <property type="entry name" value="SH3 Domains"/>
    <property type="match status" value="1"/>
</dbReference>
<feature type="domain" description="SH3" evidence="7">
    <location>
        <begin position="204"/>
        <end position="263"/>
    </location>
</feature>
<dbReference type="GO" id="GO:0035091">
    <property type="term" value="F:phosphatidylinositol binding"/>
    <property type="evidence" value="ECO:0007669"/>
    <property type="project" value="InterPro"/>
</dbReference>
<comment type="similarity">
    <text evidence="2">Belongs to the STAM family.</text>
</comment>
<evidence type="ECO:0000256" key="3">
    <source>
        <dbReference type="ARBA" id="ARBA00022443"/>
    </source>
</evidence>
<dbReference type="SUPFAM" id="SSF50044">
    <property type="entry name" value="SH3-domain"/>
    <property type="match status" value="1"/>
</dbReference>
<organism evidence="9 10">
    <name type="scientific">Steinernema carpocapsae</name>
    <name type="common">Entomopathogenic nematode</name>
    <dbReference type="NCBI Taxonomy" id="34508"/>
    <lineage>
        <taxon>Eukaryota</taxon>
        <taxon>Metazoa</taxon>
        <taxon>Ecdysozoa</taxon>
        <taxon>Nematoda</taxon>
        <taxon>Chromadorea</taxon>
        <taxon>Rhabditida</taxon>
        <taxon>Tylenchina</taxon>
        <taxon>Panagrolaimomorpha</taxon>
        <taxon>Strongyloidoidea</taxon>
        <taxon>Steinernematidae</taxon>
        <taxon>Steinernema</taxon>
    </lineage>
</organism>
<proteinExistence type="inferred from homology"/>
<name>A0A4U5NE35_STECR</name>
<dbReference type="PANTHER" id="PTHR45929">
    <property type="entry name" value="JAK PATHWAY SIGNAL TRANSDUCTION ADAPTOR MOLECULE"/>
    <property type="match status" value="1"/>
</dbReference>
<dbReference type="OrthoDB" id="10068368at2759"/>
<dbReference type="Proteomes" id="UP000298663">
    <property type="component" value="Unassembled WGS sequence"/>
</dbReference>
<comment type="caution">
    <text evidence="9">The sequence shown here is derived from an EMBL/GenBank/DDBJ whole genome shotgun (WGS) entry which is preliminary data.</text>
</comment>
<dbReference type="SMART" id="SM00288">
    <property type="entry name" value="VHS"/>
    <property type="match status" value="1"/>
</dbReference>
<dbReference type="PROSITE" id="PS50179">
    <property type="entry name" value="VHS"/>
    <property type="match status" value="1"/>
</dbReference>
<dbReference type="GO" id="GO:0033565">
    <property type="term" value="C:ESCRT-0 complex"/>
    <property type="evidence" value="ECO:0007669"/>
    <property type="project" value="TreeGrafter"/>
</dbReference>
<dbReference type="InterPro" id="IPR035657">
    <property type="entry name" value="STAM1_SH3"/>
</dbReference>
<evidence type="ECO:0000256" key="2">
    <source>
        <dbReference type="ARBA" id="ARBA00009666"/>
    </source>
</evidence>
<keyword evidence="3 5" id="KW-0728">SH3 domain</keyword>
<dbReference type="CDD" id="cd11964">
    <property type="entry name" value="SH3_STAM1"/>
    <property type="match status" value="1"/>
</dbReference>
<comment type="subcellular location">
    <subcellularLocation>
        <location evidence="1">Endosome</location>
    </subcellularLocation>
</comment>
<protein>
    <recommendedName>
        <fullName evidence="11">Signal transducing adapter molecule 1</fullName>
    </recommendedName>
</protein>
<dbReference type="Pfam" id="PF00790">
    <property type="entry name" value="VHS"/>
    <property type="match status" value="1"/>
</dbReference>
<evidence type="ECO:0000256" key="4">
    <source>
        <dbReference type="ARBA" id="ARBA00022753"/>
    </source>
</evidence>
<evidence type="ECO:0000256" key="1">
    <source>
        <dbReference type="ARBA" id="ARBA00004177"/>
    </source>
</evidence>
<dbReference type="InterPro" id="IPR008942">
    <property type="entry name" value="ENTH_VHS"/>
</dbReference>
<evidence type="ECO:0000259" key="7">
    <source>
        <dbReference type="PROSITE" id="PS50002"/>
    </source>
</evidence>
<keyword evidence="4" id="KW-0967">Endosome</keyword>
<dbReference type="SMART" id="SM00326">
    <property type="entry name" value="SH3"/>
    <property type="match status" value="1"/>
</dbReference>
<feature type="region of interest" description="Disordered" evidence="6">
    <location>
        <begin position="422"/>
        <end position="445"/>
    </location>
</feature>
<dbReference type="Gene3D" id="1.25.40.90">
    <property type="match status" value="1"/>
</dbReference>
<evidence type="ECO:0008006" key="11">
    <source>
        <dbReference type="Google" id="ProtNLM"/>
    </source>
</evidence>
<accession>A0A4U5NE35</accession>
<dbReference type="GO" id="GO:0043328">
    <property type="term" value="P:protein transport to vacuole involved in ubiquitin-dependent protein catabolic process via the multivesicular body sorting pathway"/>
    <property type="evidence" value="ECO:0007669"/>
    <property type="project" value="TreeGrafter"/>
</dbReference>
<dbReference type="PRINTS" id="PR00452">
    <property type="entry name" value="SH3DOMAIN"/>
</dbReference>
<dbReference type="GO" id="GO:0043130">
    <property type="term" value="F:ubiquitin binding"/>
    <property type="evidence" value="ECO:0007669"/>
    <property type="project" value="InterPro"/>
</dbReference>
<dbReference type="InterPro" id="IPR036028">
    <property type="entry name" value="SH3-like_dom_sf"/>
</dbReference>
<sequence length="498" mass="56016">MPIFGETSSPFDEVVDKCTDERNSEENWTLMMHISDRVASEGPKAPKQCLLSIKKRLNNRDPHVIVLALALLDCIWCNAGSAFRLAVSSKEFCHELLAKATHSNRIVGEKTRLLVKKWVEEECKNDPSLALLESLYRDLVSEGLSFETEDPKKMKPSSELTAKEEEDLAIALANSMDDVEIQKRTTTSSFYPTASVLQAEKQKSVQREVRALYDFEAAEDNEISFVTGDIIVLTDDSDPNWWRGIGPKGSGLFPSSFVTSDLSDPKSAVTVQQNEPVHQEAAPLVIDEGVLDRCIELLQDCDPRGERPDPVELTVVEEASMAQRKLIDDKLAAVDQQHNMLAGIDMKIRNVLALYDNAVQQLQHQQQQQQQMYQQQVQAAQPIMYGNGPASSNAMMQPGVQYPAYPQQMPQPNGVYQAPQVMQQYQQQPQPQQQPQQQHQLYQQQVQAPQPMMYGTAVSNSMMQPGVQYPSYSQQMPPTNVLYENQQGMQYPPQQSNL</sequence>
<feature type="domain" description="VHS" evidence="8">
    <location>
        <begin position="18"/>
        <end position="147"/>
    </location>
</feature>
<dbReference type="InterPro" id="IPR001452">
    <property type="entry name" value="SH3_domain"/>
</dbReference>
<gene>
    <name evidence="9" type="ORF">L596_014883</name>
</gene>
<dbReference type="InterPro" id="IPR002014">
    <property type="entry name" value="VHS_dom"/>
</dbReference>
<dbReference type="PANTHER" id="PTHR45929:SF3">
    <property type="entry name" value="JAK PATHWAY SIGNAL TRANSDUCTION ADAPTOR MOLECULE"/>
    <property type="match status" value="1"/>
</dbReference>
<evidence type="ECO:0000313" key="9">
    <source>
        <dbReference type="EMBL" id="TKR80900.1"/>
    </source>
</evidence>
<reference evidence="9 10" key="1">
    <citation type="journal article" date="2015" name="Genome Biol.">
        <title>Comparative genomics of Steinernema reveals deeply conserved gene regulatory networks.</title>
        <authorList>
            <person name="Dillman A.R."/>
            <person name="Macchietto M."/>
            <person name="Porter C.F."/>
            <person name="Rogers A."/>
            <person name="Williams B."/>
            <person name="Antoshechkin I."/>
            <person name="Lee M.M."/>
            <person name="Goodwin Z."/>
            <person name="Lu X."/>
            <person name="Lewis E.E."/>
            <person name="Goodrich-Blair H."/>
            <person name="Stock S.P."/>
            <person name="Adams B.J."/>
            <person name="Sternberg P.W."/>
            <person name="Mortazavi A."/>
        </authorList>
    </citation>
    <scope>NUCLEOTIDE SEQUENCE [LARGE SCALE GENOMIC DNA]</scope>
    <source>
        <strain evidence="9 10">ALL</strain>
    </source>
</reference>
<evidence type="ECO:0000256" key="6">
    <source>
        <dbReference type="SAM" id="MobiDB-lite"/>
    </source>
</evidence>